<proteinExistence type="predicted"/>
<comment type="caution">
    <text evidence="1">The sequence shown here is derived from an EMBL/GenBank/DDBJ whole genome shotgun (WGS) entry which is preliminary data.</text>
</comment>
<dbReference type="EMBL" id="MCFL01000003">
    <property type="protein sequence ID" value="ORZ40521.1"/>
    <property type="molecule type" value="Genomic_DNA"/>
</dbReference>
<evidence type="ECO:0000313" key="2">
    <source>
        <dbReference type="Proteomes" id="UP000193411"/>
    </source>
</evidence>
<reference evidence="1 2" key="1">
    <citation type="submission" date="2016-07" db="EMBL/GenBank/DDBJ databases">
        <title>Pervasive Adenine N6-methylation of Active Genes in Fungi.</title>
        <authorList>
            <consortium name="DOE Joint Genome Institute"/>
            <person name="Mondo S.J."/>
            <person name="Dannebaum R.O."/>
            <person name="Kuo R.C."/>
            <person name="Labutti K."/>
            <person name="Haridas S."/>
            <person name="Kuo A."/>
            <person name="Salamov A."/>
            <person name="Ahrendt S.R."/>
            <person name="Lipzen A."/>
            <person name="Sullivan W."/>
            <person name="Andreopoulos W.B."/>
            <person name="Clum A."/>
            <person name="Lindquist E."/>
            <person name="Daum C."/>
            <person name="Ramamoorthy G.K."/>
            <person name="Gryganskyi A."/>
            <person name="Culley D."/>
            <person name="Magnuson J.K."/>
            <person name="James T.Y."/>
            <person name="O'Malley M.A."/>
            <person name="Stajich J.E."/>
            <person name="Spatafora J.W."/>
            <person name="Visel A."/>
            <person name="Grigoriev I.V."/>
        </authorList>
    </citation>
    <scope>NUCLEOTIDE SEQUENCE [LARGE SCALE GENOMIC DNA]</scope>
    <source>
        <strain evidence="1 2">PL171</strain>
    </source>
</reference>
<organism evidence="1 2">
    <name type="scientific">Catenaria anguillulae PL171</name>
    <dbReference type="NCBI Taxonomy" id="765915"/>
    <lineage>
        <taxon>Eukaryota</taxon>
        <taxon>Fungi</taxon>
        <taxon>Fungi incertae sedis</taxon>
        <taxon>Blastocladiomycota</taxon>
        <taxon>Blastocladiomycetes</taxon>
        <taxon>Blastocladiales</taxon>
        <taxon>Catenariaceae</taxon>
        <taxon>Catenaria</taxon>
    </lineage>
</organism>
<sequence>MCAHVVDPKKHRSILTLALSSPLLSHDKAAKLIAILHAQLQSDPIDPLLDNLNNLHCNHVIQAIVSLDKTSSLPSDLGRPLSLTLSTLTDSSRTPMARRAACSLAWALWQVWIRRSYPCPSIPDLDQTSCILPTELALWIASLPATHVAILLLCNLTRTSHSSIPTLDDCAYKQLAIDPLRNALHAYAPSNPLCSSDVVNWYTDLVPTHLRSVVLHRMVNRLRIRLDPKPMSHPPIAPLDLMALHLLTRLDPLIAAAAVSNTVAVYWRRGQHTGTTYGDLVHYMPAVERKCARIDLVVVRMALLDMEVEDIVERYHQVVQVAHCTGVVINLELVERAIDALIDASIYYASFRDSMRDVCARVVQQL</sequence>
<keyword evidence="2" id="KW-1185">Reference proteome</keyword>
<gene>
    <name evidence="1" type="ORF">BCR44DRAFT_79748</name>
</gene>
<evidence type="ECO:0000313" key="1">
    <source>
        <dbReference type="EMBL" id="ORZ40521.1"/>
    </source>
</evidence>
<dbReference type="AlphaFoldDB" id="A0A1Y2I3J7"/>
<name>A0A1Y2I3J7_9FUNG</name>
<accession>A0A1Y2I3J7</accession>
<protein>
    <submittedName>
        <fullName evidence="1">Uncharacterized protein</fullName>
    </submittedName>
</protein>
<dbReference type="Proteomes" id="UP000193411">
    <property type="component" value="Unassembled WGS sequence"/>
</dbReference>